<dbReference type="Proteomes" id="UP001295423">
    <property type="component" value="Unassembled WGS sequence"/>
</dbReference>
<dbReference type="GO" id="GO:0051017">
    <property type="term" value="P:actin filament bundle assembly"/>
    <property type="evidence" value="ECO:0007669"/>
    <property type="project" value="TreeGrafter"/>
</dbReference>
<dbReference type="InterPro" id="IPR052420">
    <property type="entry name" value="Espin/Espin-like"/>
</dbReference>
<accession>A0AAD2FFT8</accession>
<evidence type="ECO:0000256" key="3">
    <source>
        <dbReference type="SAM" id="Coils"/>
    </source>
</evidence>
<dbReference type="EMBL" id="CAKOGP040000002">
    <property type="protein sequence ID" value="CAJ1922776.1"/>
    <property type="molecule type" value="Genomic_DNA"/>
</dbReference>
<dbReference type="GO" id="GO:0051015">
    <property type="term" value="F:actin filament binding"/>
    <property type="evidence" value="ECO:0007669"/>
    <property type="project" value="TreeGrafter"/>
</dbReference>
<name>A0AAD2FFT8_9STRA</name>
<keyword evidence="5" id="KW-1185">Reference proteome</keyword>
<evidence type="ECO:0000256" key="2">
    <source>
        <dbReference type="ARBA" id="ARBA00023043"/>
    </source>
</evidence>
<dbReference type="Gene3D" id="1.25.40.20">
    <property type="entry name" value="Ankyrin repeat-containing domain"/>
    <property type="match status" value="1"/>
</dbReference>
<dbReference type="InterPro" id="IPR036770">
    <property type="entry name" value="Ankyrin_rpt-contain_sf"/>
</dbReference>
<protein>
    <submittedName>
        <fullName evidence="4">Uncharacterized protein</fullName>
    </submittedName>
</protein>
<evidence type="ECO:0000256" key="1">
    <source>
        <dbReference type="ARBA" id="ARBA00022737"/>
    </source>
</evidence>
<sequence length="388" mass="43369">MTTMAESHFTPSALQVDFDKNITKLYEAITSSNWEVAVACAQQRPAESKTWVVRHYDDQGDGAKEVMWRFLPIHSACARQPPAAVIQALVSSYPDGVKCIDDQGMYPLHYACGNQASRDVIRQLLMAYPQAAKKRDPRGMLPIHYLTCWGPSSISVVDMVLVANREVANAQDVDGNTPMDLAKEGEYPERDAVIAALNRWVTEEQETRGLVSLNKLPTASAPAKEQSTLDKMEIKVASNSRGLGMTCVGLDEAIPRTAEEKDIEIVRLRQALEHANDERDGLRQTLAELAEEHDRMKMKSVILGDRLGSLNASLYGMMEQQNTVLNSLRKREDKWTTVAALRREKMKELLQLEEQDESEQMNVKDSLLKQTKEMEAIQAVIAAVRAGQ</sequence>
<reference evidence="4" key="1">
    <citation type="submission" date="2023-08" db="EMBL/GenBank/DDBJ databases">
        <authorList>
            <person name="Audoor S."/>
            <person name="Bilcke G."/>
        </authorList>
    </citation>
    <scope>NUCLEOTIDE SEQUENCE</scope>
</reference>
<dbReference type="PANTHER" id="PTHR24153">
    <property type="entry name" value="ESPIN"/>
    <property type="match status" value="1"/>
</dbReference>
<organism evidence="4 5">
    <name type="scientific">Cylindrotheca closterium</name>
    <dbReference type="NCBI Taxonomy" id="2856"/>
    <lineage>
        <taxon>Eukaryota</taxon>
        <taxon>Sar</taxon>
        <taxon>Stramenopiles</taxon>
        <taxon>Ochrophyta</taxon>
        <taxon>Bacillariophyta</taxon>
        <taxon>Bacillariophyceae</taxon>
        <taxon>Bacillariophycidae</taxon>
        <taxon>Bacillariales</taxon>
        <taxon>Bacillariaceae</taxon>
        <taxon>Cylindrotheca</taxon>
    </lineage>
</organism>
<evidence type="ECO:0000313" key="4">
    <source>
        <dbReference type="EMBL" id="CAJ1922776.1"/>
    </source>
</evidence>
<dbReference type="PANTHER" id="PTHR24153:SF8">
    <property type="entry name" value="FORKED, ISOFORM F"/>
    <property type="match status" value="1"/>
</dbReference>
<dbReference type="GO" id="GO:0005737">
    <property type="term" value="C:cytoplasm"/>
    <property type="evidence" value="ECO:0007669"/>
    <property type="project" value="TreeGrafter"/>
</dbReference>
<proteinExistence type="predicted"/>
<dbReference type="SUPFAM" id="SSF48403">
    <property type="entry name" value="Ankyrin repeat"/>
    <property type="match status" value="1"/>
</dbReference>
<keyword evidence="2" id="KW-0040">ANK repeat</keyword>
<feature type="coiled-coil region" evidence="3">
    <location>
        <begin position="258"/>
        <end position="299"/>
    </location>
</feature>
<gene>
    <name evidence="4" type="ORF">CYCCA115_LOCUS994</name>
</gene>
<dbReference type="AlphaFoldDB" id="A0AAD2FFT8"/>
<keyword evidence="3" id="KW-0175">Coiled coil</keyword>
<evidence type="ECO:0000313" key="5">
    <source>
        <dbReference type="Proteomes" id="UP001295423"/>
    </source>
</evidence>
<comment type="caution">
    <text evidence="4">The sequence shown here is derived from an EMBL/GenBank/DDBJ whole genome shotgun (WGS) entry which is preliminary data.</text>
</comment>
<keyword evidence="1" id="KW-0677">Repeat</keyword>